<dbReference type="Pfam" id="PF09967">
    <property type="entry name" value="DUF2201"/>
    <property type="match status" value="1"/>
</dbReference>
<gene>
    <name evidence="3" type="ORF">QJ036_09215</name>
</gene>
<evidence type="ECO:0000313" key="3">
    <source>
        <dbReference type="EMBL" id="MDI9242648.1"/>
    </source>
</evidence>
<dbReference type="InterPro" id="IPR018698">
    <property type="entry name" value="VWA-like_dom"/>
</dbReference>
<evidence type="ECO:0000259" key="2">
    <source>
        <dbReference type="Pfam" id="PF09967"/>
    </source>
</evidence>
<feature type="region of interest" description="Disordered" evidence="1">
    <location>
        <begin position="200"/>
        <end position="266"/>
    </location>
</feature>
<feature type="compositionally biased region" description="Gly residues" evidence="1">
    <location>
        <begin position="206"/>
        <end position="216"/>
    </location>
</feature>
<sequence>MGQDLPFFLNLTRKQLYRRLHALARPLEELPDKLVDRHRSAIDDSDTLPDINGSAQICGTDGSSIYWNRSLLEKTAASSPDTKKSEALLLHQIIHCLFGHPFSSVYSCHPGSFRLACDISAWYIAGVWIPELLPDGMADSLKQLASCLPDISLYHAGELAAALEREKVPSFPELSILTEQFSFDSHELWPILHSAASAPKLSPKAGGEGKGSGGVSGPVHGNNRDSAKSRWKKLQNQLTIKGAPLSPEKNPAQAGGSMGSISRRGHRALTLTDTRRHDYRSLLKSLACWGEEMKLNSSDFQYAPYLYGLEHLDGIPLMEPLEYEETARIRELCIVIDTSASCSGSLTQAFLEETRNLILENDLFFHPFNLHILQCDLAVERDDKLTSMDDLEHYIETLEIHGMGGTDFCPAFEHIKKLQACGEFTDLPAILFFTDGAGIYPSESPGVRTIFLFLRRHYDNIDVPPWAETLVLDEPAEDIVTERKLL</sequence>
<reference evidence="3 4" key="1">
    <citation type="submission" date="2023-05" db="EMBL/GenBank/DDBJ databases">
        <title>[ruminococcus] sp. nov., isolated from a pig farm feces dump.</title>
        <authorList>
            <person name="Chang Y.-H."/>
        </authorList>
    </citation>
    <scope>NUCLEOTIDE SEQUENCE [LARGE SCALE GENOMIC DNA]</scope>
    <source>
        <strain evidence="3 4">YH-rum2234</strain>
    </source>
</reference>
<dbReference type="RefSeq" id="WP_283231095.1">
    <property type="nucleotide sequence ID" value="NZ_JASGBQ010000016.1"/>
</dbReference>
<dbReference type="EMBL" id="JASGBQ010000016">
    <property type="protein sequence ID" value="MDI9242648.1"/>
    <property type="molecule type" value="Genomic_DNA"/>
</dbReference>
<protein>
    <submittedName>
        <fullName evidence="3">VWA-like domain-containing protein</fullName>
    </submittedName>
</protein>
<keyword evidence="4" id="KW-1185">Reference proteome</keyword>
<name>A0AAP4BCI5_9FIRM</name>
<organism evidence="3 4">
    <name type="scientific">Fusibacillus kribbianus</name>
    <dbReference type="NCBI Taxonomy" id="3044208"/>
    <lineage>
        <taxon>Bacteria</taxon>
        <taxon>Bacillati</taxon>
        <taxon>Bacillota</taxon>
        <taxon>Clostridia</taxon>
        <taxon>Lachnospirales</taxon>
        <taxon>Lachnospiraceae</taxon>
        <taxon>Fusibacillus</taxon>
    </lineage>
</organism>
<comment type="caution">
    <text evidence="3">The sequence shown here is derived from an EMBL/GenBank/DDBJ whole genome shotgun (WGS) entry which is preliminary data.</text>
</comment>
<evidence type="ECO:0000256" key="1">
    <source>
        <dbReference type="SAM" id="MobiDB-lite"/>
    </source>
</evidence>
<dbReference type="PANTHER" id="PTHR38730">
    <property type="entry name" value="SLL7028 PROTEIN"/>
    <property type="match status" value="1"/>
</dbReference>
<dbReference type="PANTHER" id="PTHR38730:SF1">
    <property type="entry name" value="SLL7028 PROTEIN"/>
    <property type="match status" value="1"/>
</dbReference>
<proteinExistence type="predicted"/>
<evidence type="ECO:0000313" key="4">
    <source>
        <dbReference type="Proteomes" id="UP001300383"/>
    </source>
</evidence>
<feature type="domain" description="VWA-like" evidence="2">
    <location>
        <begin position="332"/>
        <end position="473"/>
    </location>
</feature>
<dbReference type="AlphaFoldDB" id="A0AAP4BCI5"/>
<dbReference type="Proteomes" id="UP001300383">
    <property type="component" value="Unassembled WGS sequence"/>
</dbReference>
<accession>A0AAP4BCI5</accession>